<dbReference type="Proteomes" id="UP000004394">
    <property type="component" value="Unassembled WGS sequence"/>
</dbReference>
<evidence type="ECO:0000313" key="2">
    <source>
        <dbReference type="EMBL" id="EFM02112.1"/>
    </source>
</evidence>
<gene>
    <name evidence="2" type="ORF">HMPREF0658_0941</name>
</gene>
<dbReference type="HOGENOM" id="CLU_2882143_0_0_10"/>
<protein>
    <submittedName>
        <fullName evidence="2">Uncharacterized protein</fullName>
    </submittedName>
</protein>
<comment type="caution">
    <text evidence="2">The sequence shown here is derived from an EMBL/GenBank/DDBJ whole genome shotgun (WGS) entry which is preliminary data.</text>
</comment>
<accession>E0NRZ0</accession>
<name>E0NRZ0_9BACT</name>
<feature type="region of interest" description="Disordered" evidence="1">
    <location>
        <begin position="1"/>
        <end position="31"/>
    </location>
</feature>
<reference evidence="2" key="1">
    <citation type="submission" date="2010-07" db="EMBL/GenBank/DDBJ databases">
        <authorList>
            <person name="Muzny D."/>
            <person name="Qin X."/>
            <person name="Deng J."/>
            <person name="Jiang H."/>
            <person name="Liu Y."/>
            <person name="Qu J."/>
            <person name="Song X.-Z."/>
            <person name="Zhang L."/>
            <person name="Thornton R."/>
            <person name="Coyle M."/>
            <person name="Francisco L."/>
            <person name="Jackson L."/>
            <person name="Javaid M."/>
            <person name="Korchina V."/>
            <person name="Kovar C."/>
            <person name="Mata R."/>
            <person name="Mathew T."/>
            <person name="Ngo R."/>
            <person name="Nguyen L."/>
            <person name="Nguyen N."/>
            <person name="Okwuonu G."/>
            <person name="Ongeri F."/>
            <person name="Pham C."/>
            <person name="Simmons D."/>
            <person name="Wilczek-Boney K."/>
            <person name="Hale W."/>
            <person name="Jakkamsetti A."/>
            <person name="Pham P."/>
            <person name="Ruth R."/>
            <person name="San Lucas F."/>
            <person name="Warren J."/>
            <person name="Zhang J."/>
            <person name="Zhao Z."/>
            <person name="Zhou C."/>
            <person name="Zhu D."/>
            <person name="Lee S."/>
            <person name="Bess C."/>
            <person name="Blankenburg K."/>
            <person name="Forbes L."/>
            <person name="Fu Q."/>
            <person name="Gubbala S."/>
            <person name="Hirani K."/>
            <person name="Jayaseelan J.C."/>
            <person name="Lara F."/>
            <person name="Munidasa M."/>
            <person name="Palculict T."/>
            <person name="Patil S."/>
            <person name="Pu L.-L."/>
            <person name="Saada N."/>
            <person name="Tang L."/>
            <person name="Weissenberger G."/>
            <person name="Zhu Y."/>
            <person name="Hemphill L."/>
            <person name="Shang Y."/>
            <person name="Youmans B."/>
            <person name="Ayvaz T."/>
            <person name="Ross M."/>
            <person name="Santibanez J."/>
            <person name="Aqrawi P."/>
            <person name="Gross S."/>
            <person name="Joshi V."/>
            <person name="Fowler G."/>
            <person name="Nazareth L."/>
            <person name="Reid J."/>
            <person name="Worley K."/>
            <person name="Petrosino J."/>
            <person name="Highlander S."/>
            <person name="Gibbs R."/>
        </authorList>
    </citation>
    <scope>NUCLEOTIDE SEQUENCE [LARGE SCALE GENOMIC DNA]</scope>
    <source>
        <strain evidence="2">DSM 16973</strain>
    </source>
</reference>
<dbReference type="BioCyc" id="PMAR862515-HMP:GMOO-956-MONOMER"/>
<evidence type="ECO:0000313" key="3">
    <source>
        <dbReference type="Proteomes" id="UP000004394"/>
    </source>
</evidence>
<sequence length="63" mass="7200">MPGWGKRQTKRKVKCPAGANAKPKGKLNARLGQTPNQKRACEFEIRTLRQFDYLLIPIGRSFK</sequence>
<evidence type="ECO:0000256" key="1">
    <source>
        <dbReference type="SAM" id="MobiDB-lite"/>
    </source>
</evidence>
<dbReference type="STRING" id="862515.HMPREF0658_0941"/>
<dbReference type="EMBL" id="AEEI01000030">
    <property type="protein sequence ID" value="EFM02112.1"/>
    <property type="molecule type" value="Genomic_DNA"/>
</dbReference>
<keyword evidence="3" id="KW-1185">Reference proteome</keyword>
<proteinExistence type="predicted"/>
<dbReference type="AlphaFoldDB" id="E0NRZ0"/>
<organism evidence="2 3">
    <name type="scientific">Hoylesella marshii DSM 16973 = JCM 13450</name>
    <dbReference type="NCBI Taxonomy" id="862515"/>
    <lineage>
        <taxon>Bacteria</taxon>
        <taxon>Pseudomonadati</taxon>
        <taxon>Bacteroidota</taxon>
        <taxon>Bacteroidia</taxon>
        <taxon>Bacteroidales</taxon>
        <taxon>Prevotellaceae</taxon>
        <taxon>Hoylesella</taxon>
    </lineage>
</organism>